<dbReference type="InterPro" id="IPR002110">
    <property type="entry name" value="Ankyrin_rpt"/>
</dbReference>
<dbReference type="PANTHER" id="PTHR24161">
    <property type="entry name" value="ANK_REP_REGION DOMAIN-CONTAINING PROTEIN-RELATED"/>
    <property type="match status" value="1"/>
</dbReference>
<evidence type="ECO:0000256" key="1">
    <source>
        <dbReference type="ARBA" id="ARBA00012210"/>
    </source>
</evidence>
<dbReference type="EMBL" id="JANBQD010000119">
    <property type="protein sequence ID" value="KAJ1987699.1"/>
    <property type="molecule type" value="Genomic_DNA"/>
</dbReference>
<feature type="region of interest" description="Disordered" evidence="5">
    <location>
        <begin position="1"/>
        <end position="42"/>
    </location>
</feature>
<sequence length="577" mass="62401">MEIDSDASTSSQEKTAVGSASDTALPESSRPPPTDDPETTTAVSYSPIGMAMLPLTSVHSFLPDSYGICHYHRPGLAPFSMEPRMSRDIERIRTLTRSLVARRSAQGASADARQMALERVVRKLALTMRADPFGRQPIGEQYRLALCDQQSAARANTWLGTTVGPSAPSEKPRSSRIKEIGNNNNKGSRSKNSDQAMDDDEQWVSESGSDDEKADKDTLTRDAFDLVRRIQMRAERRAGTSGIAKSHQPGRAHKGKQQAPHGAKGSLATAYARYMTDEQAIRRTVTEMGQGDSDTVLQMLRGGVSVNVKDSVGRTPLHVACSCGNIEGVRLLIHMGADVNALDKIGNTPLTIAATSAQTDIVIPLLEGGADPNIGKGLMSAMAMVKSRLRLLRAHIRHARTAEKLATMSMGVMLPTARQRRLQAVAVARECVDIIHLLRHYAAKRAEEKALRSSDVMHKAYEAASEEPQQAALSNQAASELDELSSQLLSLGFKGNTSPGDGGGKGKGKMVDGGLEGVSSGSTSASERIGQAETEEDDVVQSQRDDDQIEQLLERFSLLLGDNEKEEEEEEEEDDDL</sequence>
<dbReference type="PROSITE" id="PS50297">
    <property type="entry name" value="ANK_REP_REGION"/>
    <property type="match status" value="2"/>
</dbReference>
<evidence type="ECO:0000313" key="7">
    <source>
        <dbReference type="Proteomes" id="UP001151295"/>
    </source>
</evidence>
<comment type="caution">
    <text evidence="6">The sequence shown here is derived from an EMBL/GenBank/DDBJ whole genome shotgun (WGS) entry which is preliminary data.</text>
</comment>
<evidence type="ECO:0000256" key="4">
    <source>
        <dbReference type="PROSITE-ProRule" id="PRU00023"/>
    </source>
</evidence>
<protein>
    <recommendedName>
        <fullName evidence="1">protein S-acyltransferase</fullName>
        <ecNumber evidence="1">2.3.1.225</ecNumber>
    </recommendedName>
</protein>
<organism evidence="6 7">
    <name type="scientific">Coemansia umbellata</name>
    <dbReference type="NCBI Taxonomy" id="1424467"/>
    <lineage>
        <taxon>Eukaryota</taxon>
        <taxon>Fungi</taxon>
        <taxon>Fungi incertae sedis</taxon>
        <taxon>Zoopagomycota</taxon>
        <taxon>Kickxellomycotina</taxon>
        <taxon>Kickxellomycetes</taxon>
        <taxon>Kickxellales</taxon>
        <taxon>Kickxellaceae</taxon>
        <taxon>Coemansia</taxon>
    </lineage>
</organism>
<keyword evidence="2" id="KW-0677">Repeat</keyword>
<dbReference type="Pfam" id="PF12796">
    <property type="entry name" value="Ank_2"/>
    <property type="match status" value="1"/>
</dbReference>
<evidence type="ECO:0000256" key="3">
    <source>
        <dbReference type="ARBA" id="ARBA00023043"/>
    </source>
</evidence>
<dbReference type="PROSITE" id="PS50088">
    <property type="entry name" value="ANK_REPEAT"/>
    <property type="match status" value="2"/>
</dbReference>
<feature type="region of interest" description="Disordered" evidence="5">
    <location>
        <begin position="158"/>
        <end position="217"/>
    </location>
</feature>
<evidence type="ECO:0000256" key="5">
    <source>
        <dbReference type="SAM" id="MobiDB-lite"/>
    </source>
</evidence>
<evidence type="ECO:0000256" key="2">
    <source>
        <dbReference type="ARBA" id="ARBA00022737"/>
    </source>
</evidence>
<dbReference type="SUPFAM" id="SSF48403">
    <property type="entry name" value="Ankyrin repeat"/>
    <property type="match status" value="1"/>
</dbReference>
<proteinExistence type="predicted"/>
<dbReference type="SMART" id="SM00248">
    <property type="entry name" value="ANK"/>
    <property type="match status" value="2"/>
</dbReference>
<dbReference type="InterPro" id="IPR036770">
    <property type="entry name" value="Ankyrin_rpt-contain_sf"/>
</dbReference>
<feature type="repeat" description="ANK" evidence="4">
    <location>
        <begin position="345"/>
        <end position="377"/>
    </location>
</feature>
<dbReference type="EC" id="2.3.1.225" evidence="1"/>
<keyword evidence="3 4" id="KW-0040">ANK repeat</keyword>
<name>A0ABQ8PFM3_9FUNG</name>
<feature type="compositionally biased region" description="Basic and acidic residues" evidence="5">
    <location>
        <begin position="170"/>
        <end position="179"/>
    </location>
</feature>
<keyword evidence="7" id="KW-1185">Reference proteome</keyword>
<feature type="compositionally biased region" description="Acidic residues" evidence="5">
    <location>
        <begin position="564"/>
        <end position="577"/>
    </location>
</feature>
<feature type="region of interest" description="Disordered" evidence="5">
    <location>
        <begin position="491"/>
        <end position="577"/>
    </location>
</feature>
<dbReference type="PANTHER" id="PTHR24161:SF85">
    <property type="entry name" value="PALMITOYLTRANSFERASE HIP14"/>
    <property type="match status" value="1"/>
</dbReference>
<dbReference type="Gene3D" id="1.25.40.20">
    <property type="entry name" value="Ankyrin repeat-containing domain"/>
    <property type="match status" value="1"/>
</dbReference>
<reference evidence="6" key="1">
    <citation type="submission" date="2022-07" db="EMBL/GenBank/DDBJ databases">
        <title>Phylogenomic reconstructions and comparative analyses of Kickxellomycotina fungi.</title>
        <authorList>
            <person name="Reynolds N.K."/>
            <person name="Stajich J.E."/>
            <person name="Barry K."/>
            <person name="Grigoriev I.V."/>
            <person name="Crous P."/>
            <person name="Smith M.E."/>
        </authorList>
    </citation>
    <scope>NUCLEOTIDE SEQUENCE</scope>
    <source>
        <strain evidence="6">BCRC 34882</strain>
    </source>
</reference>
<feature type="repeat" description="ANK" evidence="4">
    <location>
        <begin position="312"/>
        <end position="344"/>
    </location>
</feature>
<feature type="region of interest" description="Disordered" evidence="5">
    <location>
        <begin position="235"/>
        <end position="265"/>
    </location>
</feature>
<dbReference type="Proteomes" id="UP001151295">
    <property type="component" value="Unassembled WGS sequence"/>
</dbReference>
<feature type="compositionally biased region" description="Polar residues" evidence="5">
    <location>
        <begin position="1"/>
        <end position="22"/>
    </location>
</feature>
<accession>A0ABQ8PFM3</accession>
<evidence type="ECO:0000313" key="6">
    <source>
        <dbReference type="EMBL" id="KAJ1987699.1"/>
    </source>
</evidence>
<gene>
    <name evidence="6" type="ORF">EDC05_005697</name>
</gene>